<organism evidence="1">
    <name type="scientific">Rhizophora mucronata</name>
    <name type="common">Asiatic mangrove</name>
    <dbReference type="NCBI Taxonomy" id="61149"/>
    <lineage>
        <taxon>Eukaryota</taxon>
        <taxon>Viridiplantae</taxon>
        <taxon>Streptophyta</taxon>
        <taxon>Embryophyta</taxon>
        <taxon>Tracheophyta</taxon>
        <taxon>Spermatophyta</taxon>
        <taxon>Magnoliopsida</taxon>
        <taxon>eudicotyledons</taxon>
        <taxon>Gunneridae</taxon>
        <taxon>Pentapetalae</taxon>
        <taxon>rosids</taxon>
        <taxon>fabids</taxon>
        <taxon>Malpighiales</taxon>
        <taxon>Rhizophoraceae</taxon>
        <taxon>Rhizophora</taxon>
    </lineage>
</organism>
<reference evidence="1" key="1">
    <citation type="submission" date="2018-02" db="EMBL/GenBank/DDBJ databases">
        <title>Rhizophora mucronata_Transcriptome.</title>
        <authorList>
            <person name="Meera S.P."/>
            <person name="Sreeshan A."/>
            <person name="Augustine A."/>
        </authorList>
    </citation>
    <scope>NUCLEOTIDE SEQUENCE</scope>
    <source>
        <tissue evidence="1">Leaf</tissue>
    </source>
</reference>
<accession>A0A2P2L4L2</accession>
<name>A0A2P2L4L2_RHIMU</name>
<evidence type="ECO:0000313" key="1">
    <source>
        <dbReference type="EMBL" id="MBX12893.1"/>
    </source>
</evidence>
<dbReference type="AlphaFoldDB" id="A0A2P2L4L2"/>
<protein>
    <submittedName>
        <fullName evidence="1">Prohibitin-1 isoform X1</fullName>
    </submittedName>
</protein>
<dbReference type="EMBL" id="GGEC01032409">
    <property type="protein sequence ID" value="MBX12893.1"/>
    <property type="molecule type" value="Transcribed_RNA"/>
</dbReference>
<sequence>MLGSEHCPLQTKVTSLKSAYSTDLAFNRLFREVVFEAQKNKNPLLKTIHYQMINE</sequence>
<proteinExistence type="predicted"/>